<dbReference type="OrthoDB" id="8939799at2759"/>
<dbReference type="EMBL" id="JAAKFY010000022">
    <property type="protein sequence ID" value="KAF3837631.1"/>
    <property type="molecule type" value="Genomic_DNA"/>
</dbReference>
<dbReference type="PANTHER" id="PTHR46880:SF9">
    <property type="entry name" value="ZINC FINGER PROTEIN 862"/>
    <property type="match status" value="1"/>
</dbReference>
<reference evidence="2 3" key="1">
    <citation type="submission" date="2020-03" db="EMBL/GenBank/DDBJ databases">
        <title>Dissostichus mawsoni Genome sequencing and assembly.</title>
        <authorList>
            <person name="Park H."/>
        </authorList>
    </citation>
    <scope>NUCLEOTIDE SEQUENCE [LARGE SCALE GENOMIC DNA]</scope>
    <source>
        <strain evidence="2">DM0001</strain>
        <tissue evidence="2">Muscle</tissue>
    </source>
</reference>
<accession>A0A7J5XKZ3</accession>
<feature type="region of interest" description="Disordered" evidence="1">
    <location>
        <begin position="104"/>
        <end position="197"/>
    </location>
</feature>
<feature type="compositionally biased region" description="Low complexity" evidence="1">
    <location>
        <begin position="49"/>
        <end position="64"/>
    </location>
</feature>
<organism evidence="2 3">
    <name type="scientific">Dissostichus mawsoni</name>
    <name type="common">Antarctic cod</name>
    <dbReference type="NCBI Taxonomy" id="36200"/>
    <lineage>
        <taxon>Eukaryota</taxon>
        <taxon>Metazoa</taxon>
        <taxon>Chordata</taxon>
        <taxon>Craniata</taxon>
        <taxon>Vertebrata</taxon>
        <taxon>Euteleostomi</taxon>
        <taxon>Actinopterygii</taxon>
        <taxon>Neopterygii</taxon>
        <taxon>Teleostei</taxon>
        <taxon>Neoteleostei</taxon>
        <taxon>Acanthomorphata</taxon>
        <taxon>Eupercaria</taxon>
        <taxon>Perciformes</taxon>
        <taxon>Notothenioidei</taxon>
        <taxon>Nototheniidae</taxon>
        <taxon>Dissostichus</taxon>
    </lineage>
</organism>
<name>A0A7J5XKZ3_DISMA</name>
<feature type="compositionally biased region" description="Polar residues" evidence="1">
    <location>
        <begin position="168"/>
        <end position="191"/>
    </location>
</feature>
<proteinExistence type="predicted"/>
<sequence>MQRNPPSWDIADDETTFHQNSSTCRTEINLTWSALSDHADNSNRRTSGSLRSSSNKYSHNSSHSSFVHTATTSTAATFFFTLFMTSTPLFLHSDRSAVIVPSRISTSHERRTSTSLLSRSKREQDKHSTHCKVSQAKDDGAQGKEGEQNRDTQEQGSREQTQEPESMELTQEQGDTLTTARTGTQIETKASNAKHRTSATHTVDSWGFDWLHYEANNNVVTKVWCCTCREYYSKLQGSIPLHAGQERLCNTEPTTNIKKDTANTHGKSKSHIAAFQALTTPSPEVSDTVQCLQRLNDRTKEKMCKLFDIAYTVAHSEQPFRLFRTLVGLEKKHGVELGVAYQNSKACRLFIEHIAGIMKDQLHDLVKKKPFYCSLLFDGSTDKTTTEKEVISIKVIENGTPRIRLLGIVEPDTCDAQGILKAVTQKYPVLLAAEIFDPHNMPENISAIEPYGDEEVQRLCEHFEPLLLSNGCNVAEVEREWLRAKHDIHQHHRREAFLVLWHRMLTEKEIEIENNRRSPLNQITGM</sequence>
<evidence type="ECO:0000313" key="3">
    <source>
        <dbReference type="Proteomes" id="UP000518266"/>
    </source>
</evidence>
<evidence type="ECO:0000256" key="1">
    <source>
        <dbReference type="SAM" id="MobiDB-lite"/>
    </source>
</evidence>
<gene>
    <name evidence="2" type="ORF">F7725_009399</name>
</gene>
<feature type="region of interest" description="Disordered" evidence="1">
    <location>
        <begin position="38"/>
        <end position="64"/>
    </location>
</feature>
<keyword evidence="3" id="KW-1185">Reference proteome</keyword>
<comment type="caution">
    <text evidence="2">The sequence shown here is derived from an EMBL/GenBank/DDBJ whole genome shotgun (WGS) entry which is preliminary data.</text>
</comment>
<evidence type="ECO:0000313" key="2">
    <source>
        <dbReference type="EMBL" id="KAF3837631.1"/>
    </source>
</evidence>
<feature type="compositionally biased region" description="Basic and acidic residues" evidence="1">
    <location>
        <begin position="135"/>
        <end position="161"/>
    </location>
</feature>
<dbReference type="Proteomes" id="UP000518266">
    <property type="component" value="Unassembled WGS sequence"/>
</dbReference>
<protein>
    <submittedName>
        <fullName evidence="2">Uncharacterized protein</fullName>
    </submittedName>
</protein>
<dbReference type="AlphaFoldDB" id="A0A7J5XKZ3"/>
<dbReference type="PANTHER" id="PTHR46880">
    <property type="entry name" value="RAS-ASSOCIATING DOMAIN-CONTAINING PROTEIN"/>
    <property type="match status" value="1"/>
</dbReference>